<sequence>MKKTLVRLCLTALTTAVSLSATAQTLPNGTLETWQTRGTALAPTSWFTFDDVLANSGFPFPVSTTSQTIDKHGGTYAALLENKSNPIFGFTFPGILGLGAGATIDSEFPGGIPFTGRPANMQFYYKLTGAAAATEMAGAQIILTKWNGTETTVIAAGADELAPASTYTLRTIPLQYASSATPDSIRIVFISSTNDAPTVGTSLYIDDVVLSGTATPTLDAARNAAVTVYPNPSADGLFMLSTSREANWVRAAYTVADMTGRIIVRQPAAPANASGLRTVDLRGQRAGVYTLRLDTPDGPVIHKLLIP</sequence>
<dbReference type="InterPro" id="IPR038653">
    <property type="entry name" value="Put_CMD_sf"/>
</dbReference>
<evidence type="ECO:0000313" key="4">
    <source>
        <dbReference type="Proteomes" id="UP001165296"/>
    </source>
</evidence>
<proteinExistence type="predicted"/>
<dbReference type="Gene3D" id="2.60.120.890">
    <property type="entry name" value="BT2081, beta-jelly-roll domain"/>
    <property type="match status" value="1"/>
</dbReference>
<name>A0ABS8ANB5_9BACT</name>
<comment type="caution">
    <text evidence="3">The sequence shown here is derived from an EMBL/GenBank/DDBJ whole genome shotgun (WGS) entry which is preliminary data.</text>
</comment>
<reference evidence="3" key="1">
    <citation type="submission" date="2021-10" db="EMBL/GenBank/DDBJ databases">
        <authorList>
            <person name="Dean J.D."/>
            <person name="Kim M.K."/>
            <person name="Newey C.N."/>
            <person name="Stoker T.S."/>
            <person name="Thompson D.W."/>
            <person name="Grose J.H."/>
        </authorList>
    </citation>
    <scope>NUCLEOTIDE SEQUENCE</scope>
    <source>
        <strain evidence="3">BT178</strain>
    </source>
</reference>
<gene>
    <name evidence="3" type="ORF">LGH74_06630</name>
</gene>
<protein>
    <submittedName>
        <fullName evidence="3">T9SS type A sorting domain-containing protein</fullName>
    </submittedName>
</protein>
<keyword evidence="4" id="KW-1185">Reference proteome</keyword>
<dbReference type="EMBL" id="JAJADR010000001">
    <property type="protein sequence ID" value="MCB2407647.1"/>
    <property type="molecule type" value="Genomic_DNA"/>
</dbReference>
<keyword evidence="1" id="KW-0732">Signal</keyword>
<feature type="signal peptide" evidence="1">
    <location>
        <begin position="1"/>
        <end position="23"/>
    </location>
</feature>
<accession>A0ABS8ANB5</accession>
<evidence type="ECO:0000256" key="1">
    <source>
        <dbReference type="SAM" id="SignalP"/>
    </source>
</evidence>
<evidence type="ECO:0000259" key="2">
    <source>
        <dbReference type="Pfam" id="PF18962"/>
    </source>
</evidence>
<dbReference type="Proteomes" id="UP001165296">
    <property type="component" value="Unassembled WGS sequence"/>
</dbReference>
<organism evidence="3 4">
    <name type="scientific">Hymenobacter lucidus</name>
    <dbReference type="NCBI Taxonomy" id="2880930"/>
    <lineage>
        <taxon>Bacteria</taxon>
        <taxon>Pseudomonadati</taxon>
        <taxon>Bacteroidota</taxon>
        <taxon>Cytophagia</taxon>
        <taxon>Cytophagales</taxon>
        <taxon>Hymenobacteraceae</taxon>
        <taxon>Hymenobacter</taxon>
    </lineage>
</organism>
<dbReference type="InterPro" id="IPR026444">
    <property type="entry name" value="Secre_tail"/>
</dbReference>
<dbReference type="RefSeq" id="WP_226173575.1">
    <property type="nucleotide sequence ID" value="NZ_JAJADR010000001.1"/>
</dbReference>
<evidence type="ECO:0000313" key="3">
    <source>
        <dbReference type="EMBL" id="MCB2407647.1"/>
    </source>
</evidence>
<dbReference type="NCBIfam" id="TIGR04183">
    <property type="entry name" value="Por_Secre_tail"/>
    <property type="match status" value="1"/>
</dbReference>
<feature type="chain" id="PRO_5045444836" evidence="1">
    <location>
        <begin position="24"/>
        <end position="307"/>
    </location>
</feature>
<feature type="domain" description="Secretion system C-terminal sorting" evidence="2">
    <location>
        <begin position="228"/>
        <end position="306"/>
    </location>
</feature>
<dbReference type="Pfam" id="PF18962">
    <property type="entry name" value="Por_Secre_tail"/>
    <property type="match status" value="1"/>
</dbReference>